<protein>
    <submittedName>
        <fullName evidence="1">YtoQ family protein</fullName>
    </submittedName>
</protein>
<evidence type="ECO:0000313" key="2">
    <source>
        <dbReference type="Proteomes" id="UP001225646"/>
    </source>
</evidence>
<name>A0ABT9VJ88_9BACI</name>
<comment type="caution">
    <text evidence="1">The sequence shown here is derived from an EMBL/GenBank/DDBJ whole genome shotgun (WGS) entry which is preliminary data.</text>
</comment>
<dbReference type="Pfam" id="PF11071">
    <property type="entry name" value="Nuc_deoxyri_tr3"/>
    <property type="match status" value="1"/>
</dbReference>
<dbReference type="RefSeq" id="WP_419150952.1">
    <property type="nucleotide sequence ID" value="NZ_JAUSTR010000001.1"/>
</dbReference>
<gene>
    <name evidence="1" type="ORF">J2S06_000094</name>
</gene>
<dbReference type="Gene3D" id="3.40.50.450">
    <property type="match status" value="1"/>
</dbReference>
<dbReference type="InterPro" id="IPR019884">
    <property type="entry name" value="YtoQ_family_protein"/>
</dbReference>
<dbReference type="Proteomes" id="UP001225646">
    <property type="component" value="Unassembled WGS sequence"/>
</dbReference>
<accession>A0ABT9VJ88</accession>
<evidence type="ECO:0000313" key="1">
    <source>
        <dbReference type="EMBL" id="MDQ0161024.1"/>
    </source>
</evidence>
<dbReference type="SUPFAM" id="SSF52309">
    <property type="entry name" value="N-(deoxy)ribosyltransferase-like"/>
    <property type="match status" value="1"/>
</dbReference>
<keyword evidence="2" id="KW-1185">Reference proteome</keyword>
<dbReference type="NCBIfam" id="TIGR03646">
    <property type="entry name" value="YtoQ_fam"/>
    <property type="match status" value="1"/>
</dbReference>
<dbReference type="EMBL" id="JAUSTR010000001">
    <property type="protein sequence ID" value="MDQ0161024.1"/>
    <property type="molecule type" value="Genomic_DNA"/>
</dbReference>
<organism evidence="1 2">
    <name type="scientific">Aeribacillus alveayuensis</name>
    <dbReference type="NCBI Taxonomy" id="279215"/>
    <lineage>
        <taxon>Bacteria</taxon>
        <taxon>Bacillati</taxon>
        <taxon>Bacillota</taxon>
        <taxon>Bacilli</taxon>
        <taxon>Bacillales</taxon>
        <taxon>Bacillaceae</taxon>
        <taxon>Aeribacillus</taxon>
    </lineage>
</organism>
<sequence>MELIVYLAGEIHSNWRQEIKEKAQALQLPVKFVGPMENHERSDHIGEEILGTQPNAIFKDEAASKINNLRTTVLMQKADLVIALFGEKYKQWNTAMDASTAVALNKPLILIRPEALHHPLKELSNKANVTVETVNQALKVLSYIFEEENK</sequence>
<reference evidence="1 2" key="1">
    <citation type="submission" date="2023-07" db="EMBL/GenBank/DDBJ databases">
        <title>Genomic Encyclopedia of Type Strains, Phase IV (KMG-IV): sequencing the most valuable type-strain genomes for metagenomic binning, comparative biology and taxonomic classification.</title>
        <authorList>
            <person name="Goeker M."/>
        </authorList>
    </citation>
    <scope>NUCLEOTIDE SEQUENCE [LARGE SCALE GENOMIC DNA]</scope>
    <source>
        <strain evidence="1 2">DSM 19092</strain>
    </source>
</reference>
<proteinExistence type="predicted"/>